<comment type="caution">
    <text evidence="5">The sequence shown here is derived from an EMBL/GenBank/DDBJ whole genome shotgun (WGS) entry which is preliminary data.</text>
</comment>
<dbReference type="PANTHER" id="PTHR43179:SF12">
    <property type="entry name" value="GALACTOFURANOSYLTRANSFERASE GLFT2"/>
    <property type="match status" value="1"/>
</dbReference>
<evidence type="ECO:0000256" key="2">
    <source>
        <dbReference type="ARBA" id="ARBA00022676"/>
    </source>
</evidence>
<evidence type="ECO:0000313" key="5">
    <source>
        <dbReference type="EMBL" id="MBB3204277.1"/>
    </source>
</evidence>
<dbReference type="GO" id="GO:0016757">
    <property type="term" value="F:glycosyltransferase activity"/>
    <property type="evidence" value="ECO:0007669"/>
    <property type="project" value="UniProtKB-KW"/>
</dbReference>
<gene>
    <name evidence="5" type="ORF">FHS27_000041</name>
</gene>
<keyword evidence="3 5" id="KW-0808">Transferase</keyword>
<evidence type="ECO:0000256" key="1">
    <source>
        <dbReference type="ARBA" id="ARBA00006739"/>
    </source>
</evidence>
<organism evidence="5 6">
    <name type="scientific">Aporhodopirellula rubra</name>
    <dbReference type="NCBI Taxonomy" id="980271"/>
    <lineage>
        <taxon>Bacteria</taxon>
        <taxon>Pseudomonadati</taxon>
        <taxon>Planctomycetota</taxon>
        <taxon>Planctomycetia</taxon>
        <taxon>Pirellulales</taxon>
        <taxon>Pirellulaceae</taxon>
        <taxon>Aporhodopirellula</taxon>
    </lineage>
</organism>
<comment type="similarity">
    <text evidence="1">Belongs to the glycosyltransferase 2 family.</text>
</comment>
<evidence type="ECO:0000313" key="6">
    <source>
        <dbReference type="Proteomes" id="UP000536179"/>
    </source>
</evidence>
<dbReference type="Gene3D" id="3.90.550.10">
    <property type="entry name" value="Spore Coat Polysaccharide Biosynthesis Protein SpsA, Chain A"/>
    <property type="match status" value="1"/>
</dbReference>
<keyword evidence="6" id="KW-1185">Reference proteome</keyword>
<dbReference type="CDD" id="cd00761">
    <property type="entry name" value="Glyco_tranf_GTA_type"/>
    <property type="match status" value="1"/>
</dbReference>
<reference evidence="5 6" key="1">
    <citation type="submission" date="2020-08" db="EMBL/GenBank/DDBJ databases">
        <title>Genomic Encyclopedia of Type Strains, Phase III (KMG-III): the genomes of soil and plant-associated and newly described type strains.</title>
        <authorList>
            <person name="Whitman W."/>
        </authorList>
    </citation>
    <scope>NUCLEOTIDE SEQUENCE [LARGE SCALE GENOMIC DNA]</scope>
    <source>
        <strain evidence="5 6">CECT 8075</strain>
    </source>
</reference>
<name>A0A7W5H2K7_9BACT</name>
<dbReference type="SUPFAM" id="SSF53448">
    <property type="entry name" value="Nucleotide-diphospho-sugar transferases"/>
    <property type="match status" value="1"/>
</dbReference>
<protein>
    <submittedName>
        <fullName evidence="5">GT2 family glycosyltransferase</fullName>
    </submittedName>
</protein>
<dbReference type="PANTHER" id="PTHR43179">
    <property type="entry name" value="RHAMNOSYLTRANSFERASE WBBL"/>
    <property type="match status" value="1"/>
</dbReference>
<evidence type="ECO:0000256" key="3">
    <source>
        <dbReference type="ARBA" id="ARBA00022679"/>
    </source>
</evidence>
<dbReference type="Proteomes" id="UP000536179">
    <property type="component" value="Unassembled WGS sequence"/>
</dbReference>
<dbReference type="RefSeq" id="WP_184300147.1">
    <property type="nucleotide sequence ID" value="NZ_JACHXU010000001.1"/>
</dbReference>
<accession>A0A7W5H2K7</accession>
<dbReference type="EMBL" id="JACHXU010000001">
    <property type="protein sequence ID" value="MBB3204277.1"/>
    <property type="molecule type" value="Genomic_DNA"/>
</dbReference>
<feature type="domain" description="Glycosyltransferase 2-like" evidence="4">
    <location>
        <begin position="6"/>
        <end position="138"/>
    </location>
</feature>
<dbReference type="InterPro" id="IPR029044">
    <property type="entry name" value="Nucleotide-diphossugar_trans"/>
</dbReference>
<dbReference type="Pfam" id="PF00535">
    <property type="entry name" value="Glycos_transf_2"/>
    <property type="match status" value="1"/>
</dbReference>
<keyword evidence="2" id="KW-0328">Glycosyltransferase</keyword>
<proteinExistence type="inferred from homology"/>
<dbReference type="InterPro" id="IPR001173">
    <property type="entry name" value="Glyco_trans_2-like"/>
</dbReference>
<sequence length="359" mass="40444">MSGCQSVIIPTANSLDHASNTLDSLEKLEAPPHETILVQNALPDDSRYRDFNRYTDFANHYKDIGLKIFFESTPGLLSGRHRGAAEATGDLLIFVDDDVTFASDWLSELSGVFDNPKIALAGGPSVPVFAYEPPQWLKNCWQSTPCGGRQMAQLSLLQLDTNDTIDVDPDLVWGLNYAIRRDALNTLGGFHPDCVPASLQHFQGDGETGLSQKITEAGRRAVYNPNAIVHHHIGPERMTKSYFDQRSFYQGVCNSYTEIRSGTDPTPLPDTEGSDRSFPPLQWARRLKRSLRPSVAQDDLPARFFRAYVRGFNFHRACVRSSPRLLQWVRQETYFDYHYPTLEPNFSPAPREVHDPADR</sequence>
<dbReference type="AlphaFoldDB" id="A0A7W5H2K7"/>
<evidence type="ECO:0000259" key="4">
    <source>
        <dbReference type="Pfam" id="PF00535"/>
    </source>
</evidence>